<gene>
    <name evidence="5" type="ORF">SULA_0730</name>
    <name evidence="3" type="ORF">SULB_0732</name>
    <name evidence="4" type="ORF">SULC_0730</name>
    <name evidence="6" type="ORF">SULG_03715</name>
    <name evidence="7" type="ORF">SULH_03715</name>
    <name evidence="8" type="ORF">SULI_03715</name>
    <name evidence="9" type="ORF">SULM_03715</name>
    <name evidence="10" type="ORF">SULN_03715</name>
    <name evidence="11" type="ORF">SULO_03725</name>
    <name evidence="12" type="ORF">SULZ_03760</name>
</gene>
<evidence type="ECO:0000313" key="6">
    <source>
        <dbReference type="EMBL" id="AZF67607.1"/>
    </source>
</evidence>
<proteinExistence type="predicted"/>
<dbReference type="PANTHER" id="PTHR33055:SF13">
    <property type="entry name" value="TRANSPOSASE"/>
    <property type="match status" value="1"/>
</dbReference>
<sequence length="317" mass="35982">MEAPVAGIDVSKDKLIVYFQGKLYEFTNDRQGFEEIRKILPSGCKVGIESTGVYHVNLAKYLNNEYDVRIINPFILKKFKDFRGKKSDKNDAKKLAELVVSMGSGFTTSDARELTSQWDFVIRSIARVKNRLRRDLVLLGYRDSLSKRNLEEVLRGGGDSVVLSEVRFLLEELERLEGRKREIEKELEDFVPKDSLIFTIPGIGKTLGCIILARVGDVRRFSDKKRFVAYCGLDPVVESSGKSVVSRGISKRGDAVLRRAFYLAALTAIKVNLVIKRFYEEHKGRLKGKKLIVACARKLAVITWAVLYYNKPFDASE</sequence>
<evidence type="ECO:0000313" key="22">
    <source>
        <dbReference type="Proteomes" id="UP000282269"/>
    </source>
</evidence>
<dbReference type="GO" id="GO:0006313">
    <property type="term" value="P:DNA transposition"/>
    <property type="evidence" value="ECO:0007669"/>
    <property type="project" value="InterPro"/>
</dbReference>
<dbReference type="RefSeq" id="WP_014511451.1">
    <property type="nucleotide sequence ID" value="NZ_CP011055.2"/>
</dbReference>
<dbReference type="EMBL" id="CP033241">
    <property type="protein sequence ID" value="AZF83291.1"/>
    <property type="molecule type" value="Genomic_DNA"/>
</dbReference>
<evidence type="ECO:0000313" key="8">
    <source>
        <dbReference type="EMBL" id="AZF72847.1"/>
    </source>
</evidence>
<evidence type="ECO:0000313" key="4">
    <source>
        <dbReference type="EMBL" id="AKA75806.1"/>
    </source>
</evidence>
<dbReference type="Proteomes" id="UP000033106">
    <property type="component" value="Chromosome"/>
</dbReference>
<evidence type="ECO:0000313" key="16">
    <source>
        <dbReference type="Proteomes" id="UP000267993"/>
    </source>
</evidence>
<dbReference type="GeneID" id="44128669"/>
<protein>
    <submittedName>
        <fullName evidence="3">IS110 family transposase</fullName>
    </submittedName>
</protein>
<evidence type="ECO:0000313" key="9">
    <source>
        <dbReference type="EMBL" id="AZF75471.1"/>
    </source>
</evidence>
<dbReference type="Proteomes" id="UP000278715">
    <property type="component" value="Chromosome"/>
</dbReference>
<accession>A0A0E3K5C1</accession>
<evidence type="ECO:0000313" key="21">
    <source>
        <dbReference type="Proteomes" id="UP000278715"/>
    </source>
</evidence>
<evidence type="ECO:0000313" key="18">
    <source>
        <dbReference type="Proteomes" id="UP000273194"/>
    </source>
</evidence>
<evidence type="ECO:0000313" key="11">
    <source>
        <dbReference type="EMBL" id="AZF80684.1"/>
    </source>
</evidence>
<evidence type="ECO:0000313" key="10">
    <source>
        <dbReference type="EMBL" id="AZF78079.1"/>
    </source>
</evidence>
<dbReference type="Proteomes" id="UP000033057">
    <property type="component" value="Chromosome"/>
</dbReference>
<dbReference type="GO" id="GO:0004803">
    <property type="term" value="F:transposase activity"/>
    <property type="evidence" value="ECO:0007669"/>
    <property type="project" value="InterPro"/>
</dbReference>
<dbReference type="InterPro" id="IPR003346">
    <property type="entry name" value="Transposase_20"/>
</dbReference>
<evidence type="ECO:0000313" key="5">
    <source>
        <dbReference type="EMBL" id="AKA78498.2"/>
    </source>
</evidence>
<dbReference type="KEGG" id="ssoa:SULA_0730"/>
<dbReference type="EMBL" id="CP011056">
    <property type="protein sequence ID" value="AKA75806.1"/>
    <property type="molecule type" value="Genomic_DNA"/>
</dbReference>
<dbReference type="AlphaFoldDB" id="A0A0E3K5C1"/>
<dbReference type="Proteomes" id="UP000267993">
    <property type="component" value="Chromosome"/>
</dbReference>
<dbReference type="NCBIfam" id="NF033542">
    <property type="entry name" value="transpos_IS110"/>
    <property type="match status" value="1"/>
</dbReference>
<evidence type="ECO:0000313" key="13">
    <source>
        <dbReference type="Proteomes" id="UP000033057"/>
    </source>
</evidence>
<dbReference type="KEGG" id="ssof:SULC_0730"/>
<dbReference type="EMBL" id="CP033238">
    <property type="protein sequence ID" value="AZF75471.1"/>
    <property type="molecule type" value="Genomic_DNA"/>
</dbReference>
<dbReference type="KEGG" id="ssol:SULB_0732"/>
<evidence type="ECO:0000313" key="7">
    <source>
        <dbReference type="EMBL" id="AZF70227.1"/>
    </source>
</evidence>
<dbReference type="Proteomes" id="UP000033085">
    <property type="component" value="Chromosome"/>
</dbReference>
<dbReference type="PATRIC" id="fig|2287.8.peg.763"/>
<dbReference type="Proteomes" id="UP000282269">
    <property type="component" value="Chromosome"/>
</dbReference>
<dbReference type="EMBL" id="CP011055">
    <property type="protein sequence ID" value="AKA73108.1"/>
    <property type="molecule type" value="Genomic_DNA"/>
</dbReference>
<reference evidence="3" key="3">
    <citation type="submission" date="2018-10" db="EMBL/GenBank/DDBJ databases">
        <authorList>
            <person name="McCarthy S."/>
            <person name="Gradnigo J."/>
            <person name="Johnson T."/>
            <person name="Payne S."/>
            <person name="Lipzen A."/>
            <person name="Schackwitz W."/>
            <person name="Martin J."/>
            <person name="Moriyama E."/>
            <person name="Blum P."/>
        </authorList>
    </citation>
    <scope>NUCLEOTIDE SEQUENCE</scope>
    <source>
        <strain evidence="3">SARC-B</strain>
        <strain evidence="4">SARC-C</strain>
        <strain evidence="5">SULA</strain>
    </source>
</reference>
<evidence type="ECO:0000259" key="1">
    <source>
        <dbReference type="Pfam" id="PF01548"/>
    </source>
</evidence>
<dbReference type="InterPro" id="IPR002525">
    <property type="entry name" value="Transp_IS110-like_N"/>
</dbReference>
<evidence type="ECO:0000259" key="2">
    <source>
        <dbReference type="Pfam" id="PF02371"/>
    </source>
</evidence>
<dbReference type="EMBL" id="CP033236">
    <property type="protein sequence ID" value="AZF70227.1"/>
    <property type="molecule type" value="Genomic_DNA"/>
</dbReference>
<dbReference type="EMBL" id="CP033240">
    <property type="protein sequence ID" value="AZF80684.1"/>
    <property type="molecule type" value="Genomic_DNA"/>
</dbReference>
<evidence type="ECO:0000313" key="19">
    <source>
        <dbReference type="Proteomes" id="UP000273443"/>
    </source>
</evidence>
<dbReference type="PANTHER" id="PTHR33055">
    <property type="entry name" value="TRANSPOSASE FOR INSERTION SEQUENCE ELEMENT IS1111A"/>
    <property type="match status" value="1"/>
</dbReference>
<reference evidence="16 17" key="2">
    <citation type="journal article" date="2018" name="Proc. Natl. Acad. Sci. U.S.A.">
        <title>Nonmutational mechanism of inheritance in the Archaeon Sulfolobus solfataricus.</title>
        <authorList>
            <person name="Payne S."/>
            <person name="McCarthy S."/>
            <person name="Johnson T."/>
            <person name="North E."/>
            <person name="Blum P."/>
        </authorList>
    </citation>
    <scope>NUCLEOTIDE SEQUENCE [LARGE SCALE GENOMIC DNA]</scope>
    <source>
        <strain evidence="7 16">SARC-H</strain>
        <strain evidence="8 20">SARC-I</strain>
        <strain evidence="10 21">SARC-N</strain>
        <strain evidence="11 22">SARC-O</strain>
        <strain evidence="12 17">SUL120</strain>
        <strain evidence="6 18">SULG</strain>
        <strain evidence="9 19">SULM</strain>
    </source>
</reference>
<dbReference type="Proteomes" id="UP000275843">
    <property type="component" value="Chromosome"/>
</dbReference>
<dbReference type="Pfam" id="PF02371">
    <property type="entry name" value="Transposase_20"/>
    <property type="match status" value="1"/>
</dbReference>
<reference evidence="13 14" key="1">
    <citation type="journal article" date="2015" name="Genome Announc.">
        <title>Complete Genome Sequence of Sulfolobus solfataricus Strain 98/2 and Evolved Derivatives.</title>
        <authorList>
            <person name="McCarthy S."/>
            <person name="Gradnigo J."/>
            <person name="Johnson T."/>
            <person name="Payne S."/>
            <person name="Lipzen A."/>
            <person name="Martin J."/>
            <person name="Schackwitz W."/>
            <person name="Moriyama E."/>
            <person name="Blum P."/>
        </authorList>
    </citation>
    <scope>NUCLEOTIDE SEQUENCE [LARGE SCALE GENOMIC DNA]</scope>
    <source>
        <strain evidence="13">98/2 SULC</strain>
        <strain evidence="3">SARC-B</strain>
        <strain evidence="4">SARC-C</strain>
        <strain evidence="5 15">SULA</strain>
        <strain evidence="14">SULB</strain>
    </source>
</reference>
<accession>A0A0E3K046</accession>
<organism evidence="3 14">
    <name type="scientific">Saccharolobus solfataricus</name>
    <name type="common">Sulfolobus solfataricus</name>
    <dbReference type="NCBI Taxonomy" id="2287"/>
    <lineage>
        <taxon>Archaea</taxon>
        <taxon>Thermoproteota</taxon>
        <taxon>Thermoprotei</taxon>
        <taxon>Sulfolobales</taxon>
        <taxon>Sulfolobaceae</taxon>
        <taxon>Saccharolobus</taxon>
    </lineage>
</organism>
<dbReference type="Proteomes" id="UP000273194">
    <property type="component" value="Chromosome"/>
</dbReference>
<dbReference type="EMBL" id="CP033239">
    <property type="protein sequence ID" value="AZF78079.1"/>
    <property type="molecule type" value="Genomic_DNA"/>
</dbReference>
<dbReference type="EMBL" id="CP011057">
    <property type="protein sequence ID" value="AKA78498.2"/>
    <property type="molecule type" value="Genomic_DNA"/>
</dbReference>
<name>A0A0E3K5C1_SACSO</name>
<dbReference type="EMBL" id="CP033235">
    <property type="protein sequence ID" value="AZF67607.1"/>
    <property type="molecule type" value="Genomic_DNA"/>
</dbReference>
<feature type="domain" description="Transposase IS116/IS110/IS902 C-terminal" evidence="2">
    <location>
        <begin position="195"/>
        <end position="280"/>
    </location>
</feature>
<dbReference type="EMBL" id="CP033237">
    <property type="protein sequence ID" value="AZF72847.1"/>
    <property type="molecule type" value="Genomic_DNA"/>
</dbReference>
<dbReference type="Proteomes" id="UP000269431">
    <property type="component" value="Chromosome"/>
</dbReference>
<dbReference type="InterPro" id="IPR047650">
    <property type="entry name" value="Transpos_IS110"/>
</dbReference>
<evidence type="ECO:0000313" key="20">
    <source>
        <dbReference type="Proteomes" id="UP000275843"/>
    </source>
</evidence>
<evidence type="ECO:0000313" key="14">
    <source>
        <dbReference type="Proteomes" id="UP000033085"/>
    </source>
</evidence>
<dbReference type="PATRIC" id="fig|2287.6.peg.764"/>
<feature type="domain" description="Transposase IS110-like N-terminal" evidence="1">
    <location>
        <begin position="6"/>
        <end position="136"/>
    </location>
</feature>
<evidence type="ECO:0000313" key="15">
    <source>
        <dbReference type="Proteomes" id="UP000033106"/>
    </source>
</evidence>
<dbReference type="GO" id="GO:0003677">
    <property type="term" value="F:DNA binding"/>
    <property type="evidence" value="ECO:0007669"/>
    <property type="project" value="InterPro"/>
</dbReference>
<dbReference type="Proteomes" id="UP000273443">
    <property type="component" value="Chromosome"/>
</dbReference>
<evidence type="ECO:0000313" key="17">
    <source>
        <dbReference type="Proteomes" id="UP000269431"/>
    </source>
</evidence>
<evidence type="ECO:0000313" key="3">
    <source>
        <dbReference type="EMBL" id="AKA73108.1"/>
    </source>
</evidence>
<dbReference type="Pfam" id="PF01548">
    <property type="entry name" value="DEDD_Tnp_IS110"/>
    <property type="match status" value="1"/>
</dbReference>
<evidence type="ECO:0000313" key="12">
    <source>
        <dbReference type="EMBL" id="AZF83291.1"/>
    </source>
</evidence>